<gene>
    <name evidence="1" type="ORF">MUK42_19914</name>
</gene>
<sequence length="138" mass="15662">MRWVFFKSCQVHHRLRHRRMSINRSVYKKANLEFKLTQAGRGNRLHLTRSPFSKIQISIPGSKKACSVSVQDFPQAFSFGGMLVSSLFRSSLLLVSVCEGGLLVDPLLVGAAYLSLGLRILTAFGCREWQRRGNERFC</sequence>
<dbReference type="EMBL" id="CP097507">
    <property type="protein sequence ID" value="URE04661.1"/>
    <property type="molecule type" value="Genomic_DNA"/>
</dbReference>
<keyword evidence="2" id="KW-1185">Reference proteome</keyword>
<organism evidence="1 2">
    <name type="scientific">Musa troglodytarum</name>
    <name type="common">fe'i banana</name>
    <dbReference type="NCBI Taxonomy" id="320322"/>
    <lineage>
        <taxon>Eukaryota</taxon>
        <taxon>Viridiplantae</taxon>
        <taxon>Streptophyta</taxon>
        <taxon>Embryophyta</taxon>
        <taxon>Tracheophyta</taxon>
        <taxon>Spermatophyta</taxon>
        <taxon>Magnoliopsida</taxon>
        <taxon>Liliopsida</taxon>
        <taxon>Zingiberales</taxon>
        <taxon>Musaceae</taxon>
        <taxon>Musa</taxon>
    </lineage>
</organism>
<dbReference type="Proteomes" id="UP001055439">
    <property type="component" value="Chromosome 5"/>
</dbReference>
<evidence type="ECO:0000313" key="2">
    <source>
        <dbReference type="Proteomes" id="UP001055439"/>
    </source>
</evidence>
<protein>
    <submittedName>
        <fullName evidence="1">Uncharacterized protein</fullName>
    </submittedName>
</protein>
<proteinExistence type="predicted"/>
<reference evidence="1" key="1">
    <citation type="submission" date="2022-05" db="EMBL/GenBank/DDBJ databases">
        <title>The Musa troglodytarum L. genome provides insights into the mechanism of non-climacteric behaviour and enrichment of carotenoids.</title>
        <authorList>
            <person name="Wang J."/>
        </authorList>
    </citation>
    <scope>NUCLEOTIDE SEQUENCE</scope>
    <source>
        <tissue evidence="1">Leaf</tissue>
    </source>
</reference>
<name>A0A9E7FYE1_9LILI</name>
<dbReference type="AlphaFoldDB" id="A0A9E7FYE1"/>
<evidence type="ECO:0000313" key="1">
    <source>
        <dbReference type="EMBL" id="URE04661.1"/>
    </source>
</evidence>
<accession>A0A9E7FYE1</accession>